<gene>
    <name evidence="1" type="ORF">EG849_07600</name>
</gene>
<dbReference type="OrthoDB" id="1355444at2"/>
<accession>A0A3P3WGN8</accession>
<dbReference type="Proteomes" id="UP000271937">
    <property type="component" value="Unassembled WGS sequence"/>
</dbReference>
<reference evidence="1 2" key="1">
    <citation type="submission" date="2018-11" db="EMBL/GenBank/DDBJ databases">
        <title>Flavobacterium sp. nov., YIM 102600 draft genome.</title>
        <authorList>
            <person name="Li G."/>
            <person name="Jiang Y."/>
        </authorList>
    </citation>
    <scope>NUCLEOTIDE SEQUENCE [LARGE SCALE GENOMIC DNA]</scope>
    <source>
        <strain evidence="1 2">YIM 102600</strain>
    </source>
</reference>
<keyword evidence="2" id="KW-1185">Reference proteome</keyword>
<organism evidence="1 2">
    <name type="scientific">Flavobacterium macacae</name>
    <dbReference type="NCBI Taxonomy" id="2488993"/>
    <lineage>
        <taxon>Bacteria</taxon>
        <taxon>Pseudomonadati</taxon>
        <taxon>Bacteroidota</taxon>
        <taxon>Flavobacteriia</taxon>
        <taxon>Flavobacteriales</taxon>
        <taxon>Flavobacteriaceae</taxon>
        <taxon>Flavobacterium</taxon>
    </lineage>
</organism>
<sequence>MKNKFWIMLLSFAFFSCSKKMYVKEDYTLYEQDFKRNPISQLRTDGVYVLENIWTKDSGRKPEEHIFYKFYEEGQVNITVDVGHQIKTEQEYIESIKKHIASTNQPKFTTHFEGYYKMEANKIVIQRVSSPRNLFVYYYGIVEKDKLIIVKETIDGKGKIEDKYFTDYYKETYPFLPLDKSQIENLKPGW</sequence>
<name>A0A3P3WGN8_9FLAO</name>
<comment type="caution">
    <text evidence="1">The sequence shown here is derived from an EMBL/GenBank/DDBJ whole genome shotgun (WGS) entry which is preliminary data.</text>
</comment>
<evidence type="ECO:0000313" key="1">
    <source>
        <dbReference type="EMBL" id="RRJ91733.1"/>
    </source>
</evidence>
<dbReference type="AlphaFoldDB" id="A0A3P3WGN8"/>
<dbReference type="PROSITE" id="PS51257">
    <property type="entry name" value="PROKAR_LIPOPROTEIN"/>
    <property type="match status" value="1"/>
</dbReference>
<evidence type="ECO:0008006" key="3">
    <source>
        <dbReference type="Google" id="ProtNLM"/>
    </source>
</evidence>
<protein>
    <recommendedName>
        <fullName evidence="3">Lipoprotein</fullName>
    </recommendedName>
</protein>
<dbReference type="EMBL" id="RQVR01000007">
    <property type="protein sequence ID" value="RRJ91733.1"/>
    <property type="molecule type" value="Genomic_DNA"/>
</dbReference>
<proteinExistence type="predicted"/>
<dbReference type="RefSeq" id="WP_125012481.1">
    <property type="nucleotide sequence ID" value="NZ_RQVR01000007.1"/>
</dbReference>
<evidence type="ECO:0000313" key="2">
    <source>
        <dbReference type="Proteomes" id="UP000271937"/>
    </source>
</evidence>